<protein>
    <submittedName>
        <fullName evidence="3">Uncharacterized protein</fullName>
    </submittedName>
</protein>
<evidence type="ECO:0000256" key="1">
    <source>
        <dbReference type="SAM" id="Phobius"/>
    </source>
</evidence>
<reference evidence="3 4" key="2">
    <citation type="submission" date="2019-10" db="EMBL/GenBank/DDBJ databases">
        <title>Genome Sequences from Six Type Strain Members of the Archaeal Family Sulfolobaceae: Acidianus ambivalens, Acidianus infernus, Metallosphaera prunae, Stygiolobus azoricus, Sulfolobus metallicus, and Sulfurisphaera ohwakuensis.</title>
        <authorList>
            <person name="Counts J.A."/>
            <person name="Kelly R.M."/>
        </authorList>
    </citation>
    <scope>NUCLEOTIDE SEQUENCE [LARGE SCALE GENOMIC DNA]</scope>
    <source>
        <strain evidence="3 4">LEI 10</strain>
    </source>
</reference>
<reference evidence="2 5" key="1">
    <citation type="submission" date="2019-10" db="EMBL/GenBank/DDBJ databases">
        <title>Comparative genomics of sulfur disproportionating microorganisms.</title>
        <authorList>
            <person name="Ward L.M."/>
            <person name="Bertran E."/>
            <person name="Johnston D."/>
        </authorList>
    </citation>
    <scope>NUCLEOTIDE SEQUENCE [LARGE SCALE GENOMIC DNA]</scope>
    <source>
        <strain evidence="2 5">DSM 3772</strain>
    </source>
</reference>
<feature type="transmembrane region" description="Helical" evidence="1">
    <location>
        <begin position="7"/>
        <end position="28"/>
    </location>
</feature>
<keyword evidence="1" id="KW-0472">Membrane</keyword>
<organism evidence="3 4">
    <name type="scientific">Acidianus ambivalens</name>
    <name type="common">Desulfurolobus ambivalens</name>
    <dbReference type="NCBI Taxonomy" id="2283"/>
    <lineage>
        <taxon>Archaea</taxon>
        <taxon>Thermoproteota</taxon>
        <taxon>Thermoprotei</taxon>
        <taxon>Sulfolobales</taxon>
        <taxon>Sulfolobaceae</taxon>
        <taxon>Acidianus</taxon>
    </lineage>
</organism>
<dbReference type="RefSeq" id="WP_152942577.1">
    <property type="nucleotide sequence ID" value="NZ_CP045482.1"/>
</dbReference>
<dbReference type="KEGG" id="aamb:D1866_04340"/>
<keyword evidence="1" id="KW-0812">Transmembrane</keyword>
<proteinExistence type="predicted"/>
<dbReference type="GeneID" id="42778939"/>
<name>A0A650CU30_ACIAM</name>
<keyword evidence="1" id="KW-1133">Transmembrane helix</keyword>
<evidence type="ECO:0000313" key="3">
    <source>
        <dbReference type="EMBL" id="QGR21308.1"/>
    </source>
</evidence>
<accession>A0A650CU30</accession>
<dbReference type="EMBL" id="CP045482">
    <property type="protein sequence ID" value="QGR21308.1"/>
    <property type="molecule type" value="Genomic_DNA"/>
</dbReference>
<keyword evidence="4" id="KW-1185">Reference proteome</keyword>
<evidence type="ECO:0000313" key="2">
    <source>
        <dbReference type="EMBL" id="MQL56149.1"/>
    </source>
</evidence>
<evidence type="ECO:0000313" key="4">
    <source>
        <dbReference type="Proteomes" id="UP000426328"/>
    </source>
</evidence>
<dbReference type="AlphaFoldDB" id="A0A650CU30"/>
<evidence type="ECO:0000313" key="5">
    <source>
        <dbReference type="Proteomes" id="UP000474054"/>
    </source>
</evidence>
<sequence length="146" mass="16670">MKAQSEYIGFIIAIILIVIVIIPLFFLLNNYDVPSVKTYNYCTVIEDKINGNGIIIYFNASPSKPELVIYRGCSSYYLSGVYYENNGIWYNITSCISYNGKKLPLPLIYNLTLPTQVWKYPLSLQIEAYNDTVFAIVYPNQTAFTS</sequence>
<dbReference type="Proteomes" id="UP000426328">
    <property type="component" value="Chromosome"/>
</dbReference>
<gene>
    <name evidence="3" type="ORF">D1866_04340</name>
    <name evidence="2" type="ORF">GFB69_10485</name>
</gene>
<dbReference type="EMBL" id="WHYS01000002">
    <property type="protein sequence ID" value="MQL56149.1"/>
    <property type="molecule type" value="Genomic_DNA"/>
</dbReference>
<dbReference type="Proteomes" id="UP000474054">
    <property type="component" value="Unassembled WGS sequence"/>
</dbReference>